<evidence type="ECO:0000256" key="16">
    <source>
        <dbReference type="PIRSR" id="PIRSR600823-4"/>
    </source>
</evidence>
<keyword evidence="20" id="KW-0812">Transmembrane</keyword>
<comment type="caution">
    <text evidence="24">The sequence shown here is derived from an EMBL/GenBank/DDBJ whole genome shotgun (WGS) entry which is preliminary data.</text>
</comment>
<evidence type="ECO:0000256" key="5">
    <source>
        <dbReference type="ARBA" id="ARBA00022559"/>
    </source>
</evidence>
<feature type="domain" description="CYTH" evidence="23">
    <location>
        <begin position="591"/>
        <end position="753"/>
    </location>
</feature>
<evidence type="ECO:0000256" key="19">
    <source>
        <dbReference type="SAM" id="MobiDB-lite"/>
    </source>
</evidence>
<dbReference type="EC" id="1.11.1.7" evidence="4"/>
<organism evidence="24 25">
    <name type="scientific">Pyrus ussuriensis x Pyrus communis</name>
    <dbReference type="NCBI Taxonomy" id="2448454"/>
    <lineage>
        <taxon>Eukaryota</taxon>
        <taxon>Viridiplantae</taxon>
        <taxon>Streptophyta</taxon>
        <taxon>Embryophyta</taxon>
        <taxon>Tracheophyta</taxon>
        <taxon>Spermatophyta</taxon>
        <taxon>Magnoliopsida</taxon>
        <taxon>eudicotyledons</taxon>
        <taxon>Gunneridae</taxon>
        <taxon>Pentapetalae</taxon>
        <taxon>rosids</taxon>
        <taxon>fabids</taxon>
        <taxon>Rosales</taxon>
        <taxon>Rosaceae</taxon>
        <taxon>Amygdaloideae</taxon>
        <taxon>Maleae</taxon>
        <taxon>Pyrus</taxon>
    </lineage>
</organism>
<feature type="binding site" evidence="15">
    <location>
        <position position="83"/>
    </location>
    <ligand>
        <name>Ca(2+)</name>
        <dbReference type="ChEBI" id="CHEBI:29108"/>
        <label>1</label>
    </ligand>
</feature>
<dbReference type="FunFam" id="1.10.420.10:FF:000001">
    <property type="entry name" value="Peroxidase"/>
    <property type="match status" value="1"/>
</dbReference>
<feature type="region of interest" description="Disordered" evidence="19">
    <location>
        <begin position="797"/>
        <end position="843"/>
    </location>
</feature>
<dbReference type="InterPro" id="IPR010255">
    <property type="entry name" value="Haem_peroxidase_sf"/>
</dbReference>
<dbReference type="SUPFAM" id="SSF48113">
    <property type="entry name" value="Heme-dependent peroxidases"/>
    <property type="match status" value="1"/>
</dbReference>
<dbReference type="InterPro" id="IPR023577">
    <property type="entry name" value="CYTH_domain"/>
</dbReference>
<feature type="binding site" evidence="15">
    <location>
        <position position="253"/>
    </location>
    <ligand>
        <name>Ca(2+)</name>
        <dbReference type="ChEBI" id="CHEBI:29108"/>
        <label>2</label>
    </ligand>
</feature>
<dbReference type="Gene3D" id="1.10.420.10">
    <property type="entry name" value="Peroxidase, domain 2"/>
    <property type="match status" value="1"/>
</dbReference>
<evidence type="ECO:0000259" key="23">
    <source>
        <dbReference type="PROSITE" id="PS51707"/>
    </source>
</evidence>
<feature type="compositionally biased region" description="Polar residues" evidence="19">
    <location>
        <begin position="800"/>
        <end position="810"/>
    </location>
</feature>
<evidence type="ECO:0000256" key="8">
    <source>
        <dbReference type="ARBA" id="ARBA00022837"/>
    </source>
</evidence>
<dbReference type="GO" id="GO:0005524">
    <property type="term" value="F:ATP binding"/>
    <property type="evidence" value="ECO:0007669"/>
    <property type="project" value="InterPro"/>
</dbReference>
<dbReference type="PRINTS" id="PR00458">
    <property type="entry name" value="PEROXIDASE"/>
</dbReference>
<feature type="active site" description="Proton acceptor" evidence="13">
    <location>
        <position position="73"/>
    </location>
</feature>
<proteinExistence type="inferred from homology"/>
<evidence type="ECO:0000256" key="17">
    <source>
        <dbReference type="PIRSR" id="PIRSR600823-5"/>
    </source>
</evidence>
<dbReference type="InterPro" id="IPR027417">
    <property type="entry name" value="P-loop_NTPase"/>
</dbReference>
<keyword evidence="18" id="KW-0175">Coiled coil</keyword>
<dbReference type="PROSITE" id="PS50873">
    <property type="entry name" value="PEROXIDASE_4"/>
    <property type="match status" value="1"/>
</dbReference>
<reference evidence="24 25" key="2">
    <citation type="submission" date="2019-11" db="EMBL/GenBank/DDBJ databases">
        <title>A de novo genome assembly of a pear dwarfing rootstock.</title>
        <authorList>
            <person name="Wang F."/>
            <person name="Wang J."/>
            <person name="Li S."/>
            <person name="Zhang Y."/>
            <person name="Fang M."/>
            <person name="Ma L."/>
            <person name="Zhao Y."/>
            <person name="Jiang S."/>
        </authorList>
    </citation>
    <scope>NUCLEOTIDE SEQUENCE [LARGE SCALE GENOMIC DNA]</scope>
    <source>
        <strain evidence="24">S2</strain>
        <tissue evidence="24">Leaf</tissue>
    </source>
</reference>
<dbReference type="PANTHER" id="PTHR31388:SF9">
    <property type="entry name" value="PEROXIDASE 11"/>
    <property type="match status" value="1"/>
</dbReference>
<evidence type="ECO:0000256" key="7">
    <source>
        <dbReference type="ARBA" id="ARBA00022723"/>
    </source>
</evidence>
<keyword evidence="10 15" id="KW-0408">Iron</keyword>
<evidence type="ECO:0000256" key="12">
    <source>
        <dbReference type="ARBA" id="ARBA00023180"/>
    </source>
</evidence>
<feature type="binding site" evidence="15">
    <location>
        <position position="201"/>
    </location>
    <ligand>
        <name>Ca(2+)</name>
        <dbReference type="ChEBI" id="CHEBI:29108"/>
        <label>2</label>
    </ligand>
</feature>
<feature type="chain" id="PRO_5024336358" description="peroxidase" evidence="21">
    <location>
        <begin position="29"/>
        <end position="1006"/>
    </location>
</feature>
<evidence type="ECO:0000256" key="15">
    <source>
        <dbReference type="PIRSR" id="PIRSR600823-3"/>
    </source>
</evidence>
<evidence type="ECO:0000256" key="4">
    <source>
        <dbReference type="ARBA" id="ARBA00012313"/>
    </source>
</evidence>
<dbReference type="InterPro" id="IPR019794">
    <property type="entry name" value="Peroxidases_AS"/>
</dbReference>
<gene>
    <name evidence="24" type="ORF">D8674_037322</name>
</gene>
<feature type="site" description="Transition state stabilizer" evidence="16">
    <location>
        <position position="69"/>
    </location>
</feature>
<feature type="signal peptide" evidence="21">
    <location>
        <begin position="1"/>
        <end position="28"/>
    </location>
</feature>
<dbReference type="PRINTS" id="PR00461">
    <property type="entry name" value="PLPEROXIDASE"/>
</dbReference>
<dbReference type="FunFam" id="1.10.520.10:FF:000009">
    <property type="entry name" value="Peroxidase"/>
    <property type="match status" value="1"/>
</dbReference>
<keyword evidence="25" id="KW-1185">Reference proteome</keyword>
<feature type="binding site" evidence="15">
    <location>
        <position position="79"/>
    </location>
    <ligand>
        <name>Ca(2+)</name>
        <dbReference type="ChEBI" id="CHEBI:29108"/>
        <label>1</label>
    </ligand>
</feature>
<dbReference type="FunFam" id="3.40.50.300:FF:001866">
    <property type="entry name" value="Phosphoribulokinase / Uridine kinase family"/>
    <property type="match status" value="1"/>
</dbReference>
<keyword evidence="7 15" id="KW-0479">Metal-binding</keyword>
<evidence type="ECO:0000256" key="3">
    <source>
        <dbReference type="ARBA" id="ARBA00006873"/>
    </source>
</evidence>
<evidence type="ECO:0000256" key="9">
    <source>
        <dbReference type="ARBA" id="ARBA00023002"/>
    </source>
</evidence>
<comment type="cofactor">
    <cofactor evidence="15">
        <name>heme b</name>
        <dbReference type="ChEBI" id="CHEBI:60344"/>
    </cofactor>
    <text evidence="15">Binds 1 heme b (iron(II)-protoporphyrin IX) group per subunit.</text>
</comment>
<dbReference type="InterPro" id="IPR033469">
    <property type="entry name" value="CYTH-like_dom_sf"/>
</dbReference>
<keyword evidence="20" id="KW-1133">Transmembrane helix</keyword>
<evidence type="ECO:0000256" key="20">
    <source>
        <dbReference type="SAM" id="Phobius"/>
    </source>
</evidence>
<feature type="disulfide bond" evidence="17">
    <location>
        <begin position="75"/>
        <end position="80"/>
    </location>
</feature>
<dbReference type="InterPro" id="IPR019793">
    <property type="entry name" value="Peroxidases_heam-ligand_BS"/>
</dbReference>
<feature type="compositionally biased region" description="Low complexity" evidence="19">
    <location>
        <begin position="918"/>
        <end position="928"/>
    </location>
</feature>
<dbReference type="CDD" id="cd00693">
    <property type="entry name" value="secretory_peroxidase"/>
    <property type="match status" value="1"/>
</dbReference>
<feature type="binding site" evidence="15">
    <location>
        <position position="74"/>
    </location>
    <ligand>
        <name>Ca(2+)</name>
        <dbReference type="ChEBI" id="CHEBI:29108"/>
        <label>1</label>
    </ligand>
</feature>
<name>A0A5N5GFF3_9ROSA</name>
<dbReference type="PROSITE" id="PS51707">
    <property type="entry name" value="CYTH"/>
    <property type="match status" value="1"/>
</dbReference>
<feature type="region of interest" description="Disordered" evidence="19">
    <location>
        <begin position="918"/>
        <end position="937"/>
    </location>
</feature>
<dbReference type="AlphaFoldDB" id="A0A5N5GFF3"/>
<evidence type="ECO:0000256" key="13">
    <source>
        <dbReference type="PIRSR" id="PIRSR600823-1"/>
    </source>
</evidence>
<dbReference type="PROSITE" id="PS00436">
    <property type="entry name" value="PEROXIDASE_2"/>
    <property type="match status" value="1"/>
</dbReference>
<keyword evidence="24" id="KW-0808">Transferase</keyword>
<comment type="cofactor">
    <cofactor evidence="15">
        <name>Ca(2+)</name>
        <dbReference type="ChEBI" id="CHEBI:29108"/>
    </cofactor>
    <text evidence="15">Binds 2 calcium ions per subunit.</text>
</comment>
<evidence type="ECO:0000259" key="22">
    <source>
        <dbReference type="PROSITE" id="PS50873"/>
    </source>
</evidence>
<dbReference type="InterPro" id="IPR033905">
    <property type="entry name" value="Secretory_peroxidase"/>
</dbReference>
<dbReference type="Proteomes" id="UP000327157">
    <property type="component" value="Unassembled WGS sequence"/>
</dbReference>
<dbReference type="GO" id="GO:0042744">
    <property type="term" value="P:hydrogen peroxide catabolic process"/>
    <property type="evidence" value="ECO:0007669"/>
    <property type="project" value="InterPro"/>
</dbReference>
<feature type="transmembrane region" description="Helical" evidence="20">
    <location>
        <begin position="981"/>
        <end position="1002"/>
    </location>
</feature>
<feature type="coiled-coil region" evidence="18">
    <location>
        <begin position="846"/>
        <end position="873"/>
    </location>
</feature>
<dbReference type="Gene3D" id="3.40.50.300">
    <property type="entry name" value="P-loop containing nucleotide triphosphate hydrolases"/>
    <property type="match status" value="1"/>
</dbReference>
<dbReference type="CDD" id="cd02028">
    <property type="entry name" value="UMPK_like"/>
    <property type="match status" value="1"/>
</dbReference>
<feature type="region of interest" description="Disordered" evidence="19">
    <location>
        <begin position="953"/>
        <end position="972"/>
    </location>
</feature>
<evidence type="ECO:0000313" key="24">
    <source>
        <dbReference type="EMBL" id="KAB2614235.1"/>
    </source>
</evidence>
<feature type="compositionally biased region" description="Polar residues" evidence="19">
    <location>
        <begin position="817"/>
        <end position="827"/>
    </location>
</feature>
<feature type="binding site" evidence="15">
    <location>
        <position position="261"/>
    </location>
    <ligand>
        <name>Ca(2+)</name>
        <dbReference type="ChEBI" id="CHEBI:29108"/>
        <label>2</label>
    </ligand>
</feature>
<dbReference type="SUPFAM" id="SSF52540">
    <property type="entry name" value="P-loop containing nucleoside triphosphate hydrolases"/>
    <property type="match status" value="1"/>
</dbReference>
<comment type="function">
    <text evidence="2">Removal of H(2)O(2), oxidation of toxic reductants, biosynthesis and degradation of lignin, suberization, auxin catabolism, response to environmental stresses such as wounding, pathogen attack and oxidative stress. These functions might be dependent on each isozyme/isoform in each plant tissue.</text>
</comment>
<evidence type="ECO:0000313" key="25">
    <source>
        <dbReference type="Proteomes" id="UP000327157"/>
    </source>
</evidence>
<sequence length="1006" mass="111425">MAPSLGFRPFVVQLLLLVFSVLSTGLRAGDPPLTLDYYKSACPTVFDIVKKEMECAVLSDPRNAALVVRLHFHDCFVQGCDGSVLLEDTIDLTGEKKALPNIHSLKGFRLVDRIKNQLESECPGIVSCADLLTIAARDAVILVGGPYWDVPLGRKDSITASPELAEANIPTANEGLLKIISKFLYQGLSVTDMVALSGAHTIGMARCENVRERIYSGEFEASSGFNPSSESHLSDLRSTCPLVGGDNNVTAMDYVTPELFDNSFYQLLLKGEGVLNSDQEMYSSLLGIETGEIVKKYAADPIAFFEQFSESMVKLGNIVNDESFENGEVRKNCRGTEEASITVMTQDMSGSDSHQRRQGLLKDQVRLVKRRDSSSYEIVPIQSSLSFEKGFFIVIRACQLLAQKNDGIILVGVAGPSGAGKTIFTEKILNFMPSVAVISMDNYNDASRIVDGNFDDPRLTDYDTLLQNVNDLKAGKQVEVPVYDFKSSSRTGYRTVEVPSSRIVIIEGIYALSEKLRPLLDLRVSVTGGVHFDLVKRVLRDIQRAGQEPEEIIHQISETVYPMYKAFIEPDLQTAHIKIINKFNPFTGFQSPTYILKSAKNLSADQIKAVFSEDHTEAKEETYDIYLLPPGEDPESCQSYLRMRDKDGKYSLMFEEWVTDNPFVISPRITFEVSVRLLGGLMALGYTIATILKRSSHVFSNDGVCVKIDWLEQLNRRYIQVQGKDRVVVRCVAEQLGLEGSYIPRTYIEQIQLEKLVNEVMALPDDLKTRLSLDEDLVSSPKEALSRATADRVAMRNKNLKSGMSQSYTTQRDKSASKLTGYSSSSQRFDERNTESSTTLASQGVVTQLSEQMSLLNDRMDEFTNRIEELNSKLTVKNSPSQQNMALQAENCNGSAPTSYFISGLGNGLLTGAIMPNSSSSSQLTKESSVMEEMSSIARGQRQIMHQLDNLSNLLRDSNGERPRPVKTNSRKNIIAQPEPLTVPLAITLAVGVVGVIIYKGILTRN</sequence>
<accession>A0A5N5GFF3</accession>
<dbReference type="EMBL" id="SMOL01000453">
    <property type="protein sequence ID" value="KAB2614235.1"/>
    <property type="molecule type" value="Genomic_DNA"/>
</dbReference>
<dbReference type="GO" id="GO:0006979">
    <property type="term" value="P:response to oxidative stress"/>
    <property type="evidence" value="ECO:0007669"/>
    <property type="project" value="InterPro"/>
</dbReference>
<dbReference type="Gene3D" id="1.10.520.10">
    <property type="match status" value="1"/>
</dbReference>
<dbReference type="GO" id="GO:0016462">
    <property type="term" value="F:pyrophosphatase activity"/>
    <property type="evidence" value="ECO:0007669"/>
    <property type="project" value="UniProtKB-ARBA"/>
</dbReference>
<keyword evidence="12" id="KW-0325">Glycoprotein</keyword>
<evidence type="ECO:0000256" key="6">
    <source>
        <dbReference type="ARBA" id="ARBA00022617"/>
    </source>
</evidence>
<feature type="domain" description="Plant heme peroxidase family profile" evidence="22">
    <location>
        <begin position="32"/>
        <end position="337"/>
    </location>
</feature>
<keyword evidence="6" id="KW-0349">Heme</keyword>
<protein>
    <recommendedName>
        <fullName evidence="4">peroxidase</fullName>
        <ecNumber evidence="4">1.11.1.7</ecNumber>
    </recommendedName>
</protein>
<dbReference type="PANTHER" id="PTHR31388">
    <property type="entry name" value="PEROXIDASE 72-RELATED"/>
    <property type="match status" value="1"/>
</dbReference>
<feature type="binding site" evidence="15">
    <location>
        <position position="256"/>
    </location>
    <ligand>
        <name>Ca(2+)</name>
        <dbReference type="ChEBI" id="CHEBI:29108"/>
        <label>2</label>
    </ligand>
</feature>
<keyword evidence="9" id="KW-0560">Oxidoreductase</keyword>
<feature type="binding site" evidence="14">
    <location>
        <position position="170"/>
    </location>
    <ligand>
        <name>substrate</name>
    </ligand>
</feature>
<dbReference type="InterPro" id="IPR002016">
    <property type="entry name" value="Haem_peroxidase"/>
</dbReference>
<keyword evidence="21" id="KW-0732">Signal</keyword>
<dbReference type="GO" id="GO:0020037">
    <property type="term" value="F:heme binding"/>
    <property type="evidence" value="ECO:0007669"/>
    <property type="project" value="InterPro"/>
</dbReference>
<dbReference type="GO" id="GO:0046872">
    <property type="term" value="F:metal ion binding"/>
    <property type="evidence" value="ECO:0007669"/>
    <property type="project" value="UniProtKB-KW"/>
</dbReference>
<dbReference type="SUPFAM" id="SSF55154">
    <property type="entry name" value="CYTH-like phosphatases"/>
    <property type="match status" value="1"/>
</dbReference>
<dbReference type="GO" id="GO:0016301">
    <property type="term" value="F:kinase activity"/>
    <property type="evidence" value="ECO:0007669"/>
    <property type="project" value="UniProtKB-KW"/>
</dbReference>
<evidence type="ECO:0000256" key="2">
    <source>
        <dbReference type="ARBA" id="ARBA00002322"/>
    </source>
</evidence>
<evidence type="ECO:0000256" key="10">
    <source>
        <dbReference type="ARBA" id="ARBA00023004"/>
    </source>
</evidence>
<dbReference type="Pfam" id="PF00485">
    <property type="entry name" value="PRK"/>
    <property type="match status" value="1"/>
</dbReference>
<dbReference type="Pfam" id="PF00141">
    <property type="entry name" value="peroxidase"/>
    <property type="match status" value="1"/>
</dbReference>
<feature type="disulfide bond" evidence="17">
    <location>
        <begin position="207"/>
        <end position="240"/>
    </location>
</feature>
<feature type="binding site" evidence="15">
    <location>
        <position position="95"/>
    </location>
    <ligand>
        <name>Ca(2+)</name>
        <dbReference type="ChEBI" id="CHEBI:29108"/>
        <label>1</label>
    </ligand>
</feature>
<dbReference type="GO" id="GO:0140825">
    <property type="term" value="F:lactoperoxidase activity"/>
    <property type="evidence" value="ECO:0007669"/>
    <property type="project" value="UniProtKB-EC"/>
</dbReference>
<dbReference type="InterPro" id="IPR000823">
    <property type="entry name" value="Peroxidase_pln"/>
</dbReference>
<reference evidence="24 25" key="1">
    <citation type="submission" date="2019-09" db="EMBL/GenBank/DDBJ databases">
        <authorList>
            <person name="Ou C."/>
        </authorList>
    </citation>
    <scope>NUCLEOTIDE SEQUENCE [LARGE SCALE GENOMIC DNA]</scope>
    <source>
        <strain evidence="24">S2</strain>
        <tissue evidence="24">Leaf</tissue>
    </source>
</reference>
<feature type="binding site" description="axial binding residue" evidence="15">
    <location>
        <position position="200"/>
    </location>
    <ligand>
        <name>heme b</name>
        <dbReference type="ChEBI" id="CHEBI:60344"/>
    </ligand>
    <ligandPart>
        <name>Fe</name>
        <dbReference type="ChEBI" id="CHEBI:18248"/>
    </ligandPart>
</feature>
<keyword evidence="11 17" id="KW-1015">Disulfide bond</keyword>
<dbReference type="PROSITE" id="PS00435">
    <property type="entry name" value="PEROXIDASE_1"/>
    <property type="match status" value="1"/>
</dbReference>
<evidence type="ECO:0000256" key="21">
    <source>
        <dbReference type="SAM" id="SignalP"/>
    </source>
</evidence>
<dbReference type="Pfam" id="PF01928">
    <property type="entry name" value="CYTH"/>
    <property type="match status" value="1"/>
</dbReference>
<evidence type="ECO:0000256" key="18">
    <source>
        <dbReference type="SAM" id="Coils"/>
    </source>
</evidence>
<comment type="similarity">
    <text evidence="3">Belongs to the peroxidase family. Ascorbate peroxidase subfamily.</text>
</comment>
<evidence type="ECO:0000256" key="1">
    <source>
        <dbReference type="ARBA" id="ARBA00000189"/>
    </source>
</evidence>
<feature type="disulfide bond" evidence="17">
    <location>
        <begin position="42"/>
        <end position="122"/>
    </location>
</feature>
<dbReference type="InterPro" id="IPR006083">
    <property type="entry name" value="PRK/URK"/>
</dbReference>
<keyword evidence="20" id="KW-0472">Membrane</keyword>
<keyword evidence="8 15" id="KW-0106">Calcium</keyword>
<feature type="disulfide bond" evidence="17">
    <location>
        <begin position="128"/>
        <end position="333"/>
    </location>
</feature>
<feature type="binding site" evidence="15">
    <location>
        <position position="77"/>
    </location>
    <ligand>
        <name>Ca(2+)</name>
        <dbReference type="ChEBI" id="CHEBI:29108"/>
        <label>1</label>
    </ligand>
</feature>
<evidence type="ECO:0000256" key="14">
    <source>
        <dbReference type="PIRSR" id="PIRSR600823-2"/>
    </source>
</evidence>
<dbReference type="OrthoDB" id="10257085at2759"/>
<feature type="binding site" evidence="15">
    <location>
        <position position="81"/>
    </location>
    <ligand>
        <name>Ca(2+)</name>
        <dbReference type="ChEBI" id="CHEBI:29108"/>
        <label>1</label>
    </ligand>
</feature>
<keyword evidence="5" id="KW-0575">Peroxidase</keyword>
<evidence type="ECO:0000256" key="11">
    <source>
        <dbReference type="ARBA" id="ARBA00023157"/>
    </source>
</evidence>
<keyword evidence="24" id="KW-0418">Kinase</keyword>
<comment type="catalytic activity">
    <reaction evidence="1">
        <text>2 a phenolic donor + H2O2 = 2 a phenolic radical donor + 2 H2O</text>
        <dbReference type="Rhea" id="RHEA:56136"/>
        <dbReference type="ChEBI" id="CHEBI:15377"/>
        <dbReference type="ChEBI" id="CHEBI:16240"/>
        <dbReference type="ChEBI" id="CHEBI:139520"/>
        <dbReference type="ChEBI" id="CHEBI:139521"/>
        <dbReference type="EC" id="1.11.1.7"/>
    </reaction>
</comment>